<feature type="transmembrane region" description="Helical" evidence="6">
    <location>
        <begin position="83"/>
        <end position="107"/>
    </location>
</feature>
<dbReference type="AlphaFoldDB" id="A0A5M3WG52"/>
<comment type="similarity">
    <text evidence="2">Belongs to the GtrA family.</text>
</comment>
<evidence type="ECO:0000256" key="2">
    <source>
        <dbReference type="ARBA" id="ARBA00009399"/>
    </source>
</evidence>
<reference evidence="8 9" key="1">
    <citation type="submission" date="2019-10" db="EMBL/GenBank/DDBJ databases">
        <title>Whole genome shotgun sequence of Acrocarpospora macrocephala NBRC 16266.</title>
        <authorList>
            <person name="Ichikawa N."/>
            <person name="Kimura A."/>
            <person name="Kitahashi Y."/>
            <person name="Komaki H."/>
            <person name="Oguchi A."/>
        </authorList>
    </citation>
    <scope>NUCLEOTIDE SEQUENCE [LARGE SCALE GENOMIC DNA]</scope>
    <source>
        <strain evidence="8 9">NBRC 16266</strain>
    </source>
</reference>
<dbReference type="RefSeq" id="WP_155352975.1">
    <property type="nucleotide sequence ID" value="NZ_BAAAHL010000077.1"/>
</dbReference>
<evidence type="ECO:0000256" key="4">
    <source>
        <dbReference type="ARBA" id="ARBA00022989"/>
    </source>
</evidence>
<evidence type="ECO:0000313" key="8">
    <source>
        <dbReference type="EMBL" id="GES07269.1"/>
    </source>
</evidence>
<feature type="transmembrane region" description="Helical" evidence="6">
    <location>
        <begin position="49"/>
        <end position="71"/>
    </location>
</feature>
<dbReference type="GO" id="GO:0005886">
    <property type="term" value="C:plasma membrane"/>
    <property type="evidence" value="ECO:0007669"/>
    <property type="project" value="TreeGrafter"/>
</dbReference>
<dbReference type="EMBL" id="BLAE01000005">
    <property type="protein sequence ID" value="GES07269.1"/>
    <property type="molecule type" value="Genomic_DNA"/>
</dbReference>
<dbReference type="Proteomes" id="UP000331127">
    <property type="component" value="Unassembled WGS sequence"/>
</dbReference>
<evidence type="ECO:0000256" key="3">
    <source>
        <dbReference type="ARBA" id="ARBA00022692"/>
    </source>
</evidence>
<dbReference type="InterPro" id="IPR007267">
    <property type="entry name" value="GtrA_DPMS_TM"/>
</dbReference>
<evidence type="ECO:0000259" key="7">
    <source>
        <dbReference type="Pfam" id="PF04138"/>
    </source>
</evidence>
<feature type="transmembrane region" description="Helical" evidence="6">
    <location>
        <begin position="113"/>
        <end position="131"/>
    </location>
</feature>
<keyword evidence="3 6" id="KW-0812">Transmembrane</keyword>
<evidence type="ECO:0000256" key="6">
    <source>
        <dbReference type="SAM" id="Phobius"/>
    </source>
</evidence>
<evidence type="ECO:0000256" key="1">
    <source>
        <dbReference type="ARBA" id="ARBA00004141"/>
    </source>
</evidence>
<dbReference type="InterPro" id="IPR051401">
    <property type="entry name" value="GtrA_CellWall_Glycosyl"/>
</dbReference>
<feature type="transmembrane region" description="Helical" evidence="6">
    <location>
        <begin position="20"/>
        <end position="43"/>
    </location>
</feature>
<dbReference type="PANTHER" id="PTHR38459:SF1">
    <property type="entry name" value="PROPHAGE BACTOPRENOL-LINKED GLUCOSE TRANSLOCASE HOMOLOG"/>
    <property type="match status" value="1"/>
</dbReference>
<protein>
    <recommendedName>
        <fullName evidence="7">GtrA/DPMS transmembrane domain-containing protein</fullName>
    </recommendedName>
</protein>
<gene>
    <name evidence="8" type="ORF">Amac_008640</name>
</gene>
<evidence type="ECO:0000313" key="9">
    <source>
        <dbReference type="Proteomes" id="UP000331127"/>
    </source>
</evidence>
<comment type="caution">
    <text evidence="8">The sequence shown here is derived from an EMBL/GenBank/DDBJ whole genome shotgun (WGS) entry which is preliminary data.</text>
</comment>
<name>A0A5M3WG52_9ACTN</name>
<dbReference type="GO" id="GO:0000271">
    <property type="term" value="P:polysaccharide biosynthetic process"/>
    <property type="evidence" value="ECO:0007669"/>
    <property type="project" value="InterPro"/>
</dbReference>
<comment type="subcellular location">
    <subcellularLocation>
        <location evidence="1">Membrane</location>
        <topology evidence="1">Multi-pass membrane protein</topology>
    </subcellularLocation>
</comment>
<keyword evidence="4 6" id="KW-1133">Transmembrane helix</keyword>
<dbReference type="OrthoDB" id="5190297at2"/>
<keyword evidence="5 6" id="KW-0472">Membrane</keyword>
<dbReference type="PANTHER" id="PTHR38459">
    <property type="entry name" value="PROPHAGE BACTOPRENOL-LINKED GLUCOSE TRANSLOCASE HOMOLOG"/>
    <property type="match status" value="1"/>
</dbReference>
<evidence type="ECO:0000256" key="5">
    <source>
        <dbReference type="ARBA" id="ARBA00023136"/>
    </source>
</evidence>
<organism evidence="8 9">
    <name type="scientific">Acrocarpospora macrocephala</name>
    <dbReference type="NCBI Taxonomy" id="150177"/>
    <lineage>
        <taxon>Bacteria</taxon>
        <taxon>Bacillati</taxon>
        <taxon>Actinomycetota</taxon>
        <taxon>Actinomycetes</taxon>
        <taxon>Streptosporangiales</taxon>
        <taxon>Streptosporangiaceae</taxon>
        <taxon>Acrocarpospora</taxon>
    </lineage>
</organism>
<accession>A0A5M3WG52</accession>
<sequence length="146" mass="15454">MRQLTYRAATALVLRHRRKITFAGVGSTCFAVQYLLLTSLMVAGVRAPIANAVGIAVSAQLNFTLSSLLTWKDRPGGSPRRVLGRLLAYNATAMTALCVNTAVFTLAYRTAGISAAAAAGVAAGMVFNYAGSNHLVFRGHRPDLRG</sequence>
<dbReference type="Pfam" id="PF04138">
    <property type="entry name" value="GtrA_DPMS_TM"/>
    <property type="match status" value="1"/>
</dbReference>
<feature type="domain" description="GtrA/DPMS transmembrane" evidence="7">
    <location>
        <begin position="21"/>
        <end position="137"/>
    </location>
</feature>
<proteinExistence type="inferred from homology"/>
<keyword evidence="9" id="KW-1185">Reference proteome</keyword>